<dbReference type="EMBL" id="JAPDRQ010000423">
    <property type="protein sequence ID" value="KAJ9649880.1"/>
    <property type="molecule type" value="Genomic_DNA"/>
</dbReference>
<keyword evidence="2" id="KW-1185">Reference proteome</keyword>
<dbReference type="Proteomes" id="UP001172386">
    <property type="component" value="Unassembled WGS sequence"/>
</dbReference>
<name>A0ACC2ZQZ8_9EURO</name>
<proteinExistence type="predicted"/>
<reference evidence="1" key="1">
    <citation type="submission" date="2022-10" db="EMBL/GenBank/DDBJ databases">
        <title>Culturing micro-colonial fungi from biological soil crusts in the Mojave desert and describing Neophaeococcomyces mojavensis, and introducing the new genera and species Taxawa tesnikishii.</title>
        <authorList>
            <person name="Kurbessoian T."/>
            <person name="Stajich J.E."/>
        </authorList>
    </citation>
    <scope>NUCLEOTIDE SEQUENCE</scope>
    <source>
        <strain evidence="1">JES_112</strain>
    </source>
</reference>
<evidence type="ECO:0000313" key="2">
    <source>
        <dbReference type="Proteomes" id="UP001172386"/>
    </source>
</evidence>
<gene>
    <name evidence="1" type="ORF">H2198_010797</name>
</gene>
<comment type="caution">
    <text evidence="1">The sequence shown here is derived from an EMBL/GenBank/DDBJ whole genome shotgun (WGS) entry which is preliminary data.</text>
</comment>
<protein>
    <submittedName>
        <fullName evidence="1">Uncharacterized protein</fullName>
    </submittedName>
</protein>
<evidence type="ECO:0000313" key="1">
    <source>
        <dbReference type="EMBL" id="KAJ9649880.1"/>
    </source>
</evidence>
<organism evidence="1 2">
    <name type="scientific">Neophaeococcomyces mojaviensis</name>
    <dbReference type="NCBI Taxonomy" id="3383035"/>
    <lineage>
        <taxon>Eukaryota</taxon>
        <taxon>Fungi</taxon>
        <taxon>Dikarya</taxon>
        <taxon>Ascomycota</taxon>
        <taxon>Pezizomycotina</taxon>
        <taxon>Eurotiomycetes</taxon>
        <taxon>Chaetothyriomycetidae</taxon>
        <taxon>Chaetothyriales</taxon>
        <taxon>Chaetothyriales incertae sedis</taxon>
        <taxon>Neophaeococcomyces</taxon>
    </lineage>
</organism>
<accession>A0ACC2ZQZ8</accession>
<sequence length="161" mass="17717">MRGSTAGSDDPELENWMPSKIHLDTTLMWDILELNCDLSIQERPAGGLLHPSLHSSVPQAPIESSTYEIVVATSPEVRVNPLDGGQTAPTSTAMASNRHGSDAQNGHDMVFAPIESLRVNPSWFWGHQAQDTSRDEFNQPYSSETVASDDGNAFWFDFETL</sequence>